<organism evidence="2">
    <name type="scientific">Anguilla anguilla</name>
    <name type="common">European freshwater eel</name>
    <name type="synonym">Muraena anguilla</name>
    <dbReference type="NCBI Taxonomy" id="7936"/>
    <lineage>
        <taxon>Eukaryota</taxon>
        <taxon>Metazoa</taxon>
        <taxon>Chordata</taxon>
        <taxon>Craniata</taxon>
        <taxon>Vertebrata</taxon>
        <taxon>Euteleostomi</taxon>
        <taxon>Actinopterygii</taxon>
        <taxon>Neopterygii</taxon>
        <taxon>Teleostei</taxon>
        <taxon>Anguilliformes</taxon>
        <taxon>Anguillidae</taxon>
        <taxon>Anguilla</taxon>
    </lineage>
</organism>
<dbReference type="EMBL" id="GBXM01036495">
    <property type="protein sequence ID" value="JAH72082.1"/>
    <property type="molecule type" value="Transcribed_RNA"/>
</dbReference>
<keyword evidence="1" id="KW-0812">Transmembrane</keyword>
<evidence type="ECO:0000313" key="2">
    <source>
        <dbReference type="EMBL" id="JAH72082.1"/>
    </source>
</evidence>
<sequence length="37" mass="4157">MAGAYIVISTASHCYSNSLFCFVFLPLKSFLWIISLL</sequence>
<reference evidence="2" key="1">
    <citation type="submission" date="2014-11" db="EMBL/GenBank/DDBJ databases">
        <authorList>
            <person name="Amaro Gonzalez C."/>
        </authorList>
    </citation>
    <scope>NUCLEOTIDE SEQUENCE</scope>
</reference>
<dbReference type="AlphaFoldDB" id="A0A0E9V206"/>
<keyword evidence="1" id="KW-1133">Transmembrane helix</keyword>
<accession>A0A0E9V206</accession>
<evidence type="ECO:0000256" key="1">
    <source>
        <dbReference type="SAM" id="Phobius"/>
    </source>
</evidence>
<feature type="transmembrane region" description="Helical" evidence="1">
    <location>
        <begin position="15"/>
        <end position="34"/>
    </location>
</feature>
<keyword evidence="1" id="KW-0472">Membrane</keyword>
<protein>
    <submittedName>
        <fullName evidence="2">Uncharacterized protein</fullName>
    </submittedName>
</protein>
<name>A0A0E9V206_ANGAN</name>
<reference evidence="2" key="2">
    <citation type="journal article" date="2015" name="Fish Shellfish Immunol.">
        <title>Early steps in the European eel (Anguilla anguilla)-Vibrio vulnificus interaction in the gills: Role of the RtxA13 toxin.</title>
        <authorList>
            <person name="Callol A."/>
            <person name="Pajuelo D."/>
            <person name="Ebbesson L."/>
            <person name="Teles M."/>
            <person name="MacKenzie S."/>
            <person name="Amaro C."/>
        </authorList>
    </citation>
    <scope>NUCLEOTIDE SEQUENCE</scope>
</reference>
<proteinExistence type="predicted"/>